<evidence type="ECO:0000313" key="3">
    <source>
        <dbReference type="Proteomes" id="UP000612808"/>
    </source>
</evidence>
<dbReference type="AlphaFoldDB" id="A0A8J3JBK2"/>
<protein>
    <recommendedName>
        <fullName evidence="4">DUF1963 domain-containing protein</fullName>
    </recommendedName>
</protein>
<proteinExistence type="predicted"/>
<name>A0A8J3JBK2_9ACTN</name>
<evidence type="ECO:0000313" key="2">
    <source>
        <dbReference type="EMBL" id="GID15422.1"/>
    </source>
</evidence>
<reference evidence="2" key="1">
    <citation type="submission" date="2021-01" db="EMBL/GenBank/DDBJ databases">
        <title>Whole genome shotgun sequence of Actinocatenispora rupis NBRC 107355.</title>
        <authorList>
            <person name="Komaki H."/>
            <person name="Tamura T."/>
        </authorList>
    </citation>
    <scope>NUCLEOTIDE SEQUENCE</scope>
    <source>
        <strain evidence="2">NBRC 107355</strain>
    </source>
</reference>
<evidence type="ECO:0008006" key="4">
    <source>
        <dbReference type="Google" id="ProtNLM"/>
    </source>
</evidence>
<evidence type="ECO:0000256" key="1">
    <source>
        <dbReference type="SAM" id="MobiDB-lite"/>
    </source>
</evidence>
<sequence length="302" mass="32542">MPGGGVAFAPVCSTGVVGSPAVSRSGGLRAVPSGSPVPVSREMPVELHTPARPLDVASVLPQAAMRAETVRLHPRPGSPTCRESSVGGPLLWPADEPWPVCAADHTDVPGEPQPPTAYLPVAQIFTADVPSLPAPSGRDVVQVLWCPYEHDREYEVGPLPVVRWRDSTTIDRVAARLPASLAVPADHVPRPCVVHPERAVGYPGMDELVDSLPAAEQARMWERLEEWEDETGRNYQGHLADAPGIKLGGHPGWTQPPAWPDCPGCDRRMSHLITVLPVVRTDRPAQRFRTAATILALPTLRR</sequence>
<feature type="region of interest" description="Disordered" evidence="1">
    <location>
        <begin position="19"/>
        <end position="39"/>
    </location>
</feature>
<accession>A0A8J3JBK2</accession>
<comment type="caution">
    <text evidence="2">The sequence shown here is derived from an EMBL/GenBank/DDBJ whole genome shotgun (WGS) entry which is preliminary data.</text>
</comment>
<gene>
    <name evidence="2" type="ORF">Aru02nite_63110</name>
</gene>
<keyword evidence="3" id="KW-1185">Reference proteome</keyword>
<organism evidence="2 3">
    <name type="scientific">Actinocatenispora rupis</name>
    <dbReference type="NCBI Taxonomy" id="519421"/>
    <lineage>
        <taxon>Bacteria</taxon>
        <taxon>Bacillati</taxon>
        <taxon>Actinomycetota</taxon>
        <taxon>Actinomycetes</taxon>
        <taxon>Micromonosporales</taxon>
        <taxon>Micromonosporaceae</taxon>
        <taxon>Actinocatenispora</taxon>
    </lineage>
</organism>
<dbReference type="Proteomes" id="UP000612808">
    <property type="component" value="Unassembled WGS sequence"/>
</dbReference>
<dbReference type="EMBL" id="BOMB01000041">
    <property type="protein sequence ID" value="GID15422.1"/>
    <property type="molecule type" value="Genomic_DNA"/>
</dbReference>
<dbReference type="Gene3D" id="2.30.320.10">
    <property type="entry name" value="YwqG-like"/>
    <property type="match status" value="1"/>
</dbReference>